<dbReference type="EMBL" id="FOZW01000008">
    <property type="protein sequence ID" value="SFT01677.1"/>
    <property type="molecule type" value="Genomic_DNA"/>
</dbReference>
<protein>
    <submittedName>
        <fullName evidence="3">Ribulose-phosphate 3-epimerase</fullName>
    </submittedName>
</protein>
<sequence length="235" mass="24821">MAMTSFPDTLPRNRLLAEISLWSADLLNLAQDMARIAPYGDILHIDVADARFTPGFLFFPDLVARIAEAAQAPVHVHLMTQGDIVVAQAQQFAEAGADLVTVHAETGPDGLEALDMLAARGIAGGVALTLEQPLEALEPFLSKVAMVTLMGTRIGIKGAGLDPEACARISQLRCRLDARGLEKVLIAADGGIRETTVPDLRAAGADTVVMGSLAFGAEDLPARFDWLRGLGAQLA</sequence>
<keyword evidence="1" id="KW-0479">Metal-binding</keyword>
<evidence type="ECO:0000313" key="4">
    <source>
        <dbReference type="Proteomes" id="UP000199392"/>
    </source>
</evidence>
<dbReference type="PANTHER" id="PTHR11749">
    <property type="entry name" value="RIBULOSE-5-PHOSPHATE-3-EPIMERASE"/>
    <property type="match status" value="1"/>
</dbReference>
<dbReference type="InterPro" id="IPR013785">
    <property type="entry name" value="Aldolase_TIM"/>
</dbReference>
<dbReference type="GO" id="GO:0016857">
    <property type="term" value="F:racemase and epimerase activity, acting on carbohydrates and derivatives"/>
    <property type="evidence" value="ECO:0007669"/>
    <property type="project" value="InterPro"/>
</dbReference>
<proteinExistence type="predicted"/>
<dbReference type="STRING" id="311180.SAMN04488050_10893"/>
<dbReference type="SUPFAM" id="SSF51366">
    <property type="entry name" value="Ribulose-phoshate binding barrel"/>
    <property type="match status" value="1"/>
</dbReference>
<dbReference type="Proteomes" id="UP000199392">
    <property type="component" value="Unassembled WGS sequence"/>
</dbReference>
<keyword evidence="4" id="KW-1185">Reference proteome</keyword>
<organism evidence="3 4">
    <name type="scientific">Alloyangia pacifica</name>
    <dbReference type="NCBI Taxonomy" id="311180"/>
    <lineage>
        <taxon>Bacteria</taxon>
        <taxon>Pseudomonadati</taxon>
        <taxon>Pseudomonadota</taxon>
        <taxon>Alphaproteobacteria</taxon>
        <taxon>Rhodobacterales</taxon>
        <taxon>Roseobacteraceae</taxon>
        <taxon>Alloyangia</taxon>
    </lineage>
</organism>
<dbReference type="AlphaFoldDB" id="A0A1I6UK66"/>
<reference evidence="4" key="1">
    <citation type="submission" date="2016-10" db="EMBL/GenBank/DDBJ databases">
        <authorList>
            <person name="Varghese N."/>
            <person name="Submissions S."/>
        </authorList>
    </citation>
    <scope>NUCLEOTIDE SEQUENCE [LARGE SCALE GENOMIC DNA]</scope>
    <source>
        <strain evidence="4">DSM 26894</strain>
    </source>
</reference>
<dbReference type="GO" id="GO:0046872">
    <property type="term" value="F:metal ion binding"/>
    <property type="evidence" value="ECO:0007669"/>
    <property type="project" value="UniProtKB-KW"/>
</dbReference>
<dbReference type="GO" id="GO:0005975">
    <property type="term" value="P:carbohydrate metabolic process"/>
    <property type="evidence" value="ECO:0007669"/>
    <property type="project" value="InterPro"/>
</dbReference>
<evidence type="ECO:0000256" key="1">
    <source>
        <dbReference type="ARBA" id="ARBA00022723"/>
    </source>
</evidence>
<dbReference type="OrthoDB" id="9805554at2"/>
<name>A0A1I6UK66_9RHOB</name>
<dbReference type="InterPro" id="IPR000056">
    <property type="entry name" value="Ribul_P_3_epim-like"/>
</dbReference>
<accession>A0A1I6UK66</accession>
<dbReference type="InterPro" id="IPR011060">
    <property type="entry name" value="RibuloseP-bd_barrel"/>
</dbReference>
<evidence type="ECO:0000256" key="2">
    <source>
        <dbReference type="ARBA" id="ARBA00023235"/>
    </source>
</evidence>
<gene>
    <name evidence="3" type="ORF">SAMN04488050_10893</name>
</gene>
<keyword evidence="2" id="KW-0413">Isomerase</keyword>
<dbReference type="Gene3D" id="3.20.20.70">
    <property type="entry name" value="Aldolase class I"/>
    <property type="match status" value="1"/>
</dbReference>
<evidence type="ECO:0000313" key="3">
    <source>
        <dbReference type="EMBL" id="SFT01677.1"/>
    </source>
</evidence>
<dbReference type="CDD" id="cd00429">
    <property type="entry name" value="RPE"/>
    <property type="match status" value="1"/>
</dbReference>
<dbReference type="Pfam" id="PF00834">
    <property type="entry name" value="Ribul_P_3_epim"/>
    <property type="match status" value="1"/>
</dbReference>